<dbReference type="PANTHER" id="PTHR10037">
    <property type="entry name" value="VOLTAGE-GATED CATION CHANNEL CALCIUM AND SODIUM"/>
    <property type="match status" value="1"/>
</dbReference>
<dbReference type="EMBL" id="CAJNIZ010001558">
    <property type="protein sequence ID" value="CAE7194032.1"/>
    <property type="molecule type" value="Genomic_DNA"/>
</dbReference>
<dbReference type="InterPro" id="IPR027359">
    <property type="entry name" value="Volt_channel_dom_sf"/>
</dbReference>
<keyword evidence="3 5" id="KW-1133">Transmembrane helix</keyword>
<dbReference type="OrthoDB" id="411118at2759"/>
<dbReference type="Gene3D" id="1.10.287.70">
    <property type="match status" value="1"/>
</dbReference>
<evidence type="ECO:0000313" key="8">
    <source>
        <dbReference type="Proteomes" id="UP000649617"/>
    </source>
</evidence>
<dbReference type="Gene3D" id="1.20.120.350">
    <property type="entry name" value="Voltage-gated potassium channels. Chain C"/>
    <property type="match status" value="1"/>
</dbReference>
<dbReference type="Proteomes" id="UP000649617">
    <property type="component" value="Unassembled WGS sequence"/>
</dbReference>
<dbReference type="InterPro" id="IPR005821">
    <property type="entry name" value="Ion_trans_dom"/>
</dbReference>
<evidence type="ECO:0000259" key="6">
    <source>
        <dbReference type="Pfam" id="PF00520"/>
    </source>
</evidence>
<dbReference type="GO" id="GO:0001518">
    <property type="term" value="C:voltage-gated sodium channel complex"/>
    <property type="evidence" value="ECO:0007669"/>
    <property type="project" value="TreeGrafter"/>
</dbReference>
<feature type="transmembrane region" description="Helical" evidence="5">
    <location>
        <begin position="57"/>
        <end position="79"/>
    </location>
</feature>
<keyword evidence="2 5" id="KW-0812">Transmembrane</keyword>
<feature type="transmembrane region" description="Helical" evidence="5">
    <location>
        <begin position="230"/>
        <end position="258"/>
    </location>
</feature>
<dbReference type="SUPFAM" id="SSF81324">
    <property type="entry name" value="Voltage-gated potassium channels"/>
    <property type="match status" value="1"/>
</dbReference>
<evidence type="ECO:0000256" key="3">
    <source>
        <dbReference type="ARBA" id="ARBA00022989"/>
    </source>
</evidence>
<sequence>MFVVAELTFVRINDLAAPPEPMHPLMYIEPFVAIMILANGIMIGFQTDPNYTQWQGWIYLETAFFVILFLEILLRIHLLRCRTYWCGSERYWNWFDIFLAVTSGTDLLLQFIQQQASDIAGTGLLRFTRLIRLARIVKVFRLKIMKDLRLMVKGWIAGLRTLVLAFTLLFTVLYVISGFATMALGDHLDGDLLPHFDTIPASMFTAFRCFTGECVSDQGLPMTSLLAGKFGLAFIIPYVASYMLVTMGIFNVILAVYVDITMKAAKENDASNAEQYARESIRVARFARELLKKFATAYREFSDNDAGSGVVEMMSSMEFTSASAGVFTDDDVHDQIQISKELFLVVIQDRGVQNLMDELDLPPDRANLFEVIDADGSGTLHVQ</sequence>
<keyword evidence="4 5" id="KW-0472">Membrane</keyword>
<feature type="transmembrane region" description="Helical" evidence="5">
    <location>
        <begin position="161"/>
        <end position="184"/>
    </location>
</feature>
<dbReference type="Pfam" id="PF00520">
    <property type="entry name" value="Ion_trans"/>
    <property type="match status" value="1"/>
</dbReference>
<evidence type="ECO:0000256" key="2">
    <source>
        <dbReference type="ARBA" id="ARBA00022692"/>
    </source>
</evidence>
<organism evidence="7 8">
    <name type="scientific">Symbiodinium pilosum</name>
    <name type="common">Dinoflagellate</name>
    <dbReference type="NCBI Taxonomy" id="2952"/>
    <lineage>
        <taxon>Eukaryota</taxon>
        <taxon>Sar</taxon>
        <taxon>Alveolata</taxon>
        <taxon>Dinophyceae</taxon>
        <taxon>Suessiales</taxon>
        <taxon>Symbiodiniaceae</taxon>
        <taxon>Symbiodinium</taxon>
    </lineage>
</organism>
<keyword evidence="8" id="KW-1185">Reference proteome</keyword>
<name>A0A812J236_SYMPI</name>
<dbReference type="PANTHER" id="PTHR10037:SF62">
    <property type="entry name" value="SODIUM CHANNEL PROTEIN 60E"/>
    <property type="match status" value="1"/>
</dbReference>
<reference evidence="7" key="1">
    <citation type="submission" date="2021-02" db="EMBL/GenBank/DDBJ databases">
        <authorList>
            <person name="Dougan E. K."/>
            <person name="Rhodes N."/>
            <person name="Thang M."/>
            <person name="Chan C."/>
        </authorList>
    </citation>
    <scope>NUCLEOTIDE SEQUENCE</scope>
</reference>
<gene>
    <name evidence="7" type="primary">Cacna1c</name>
    <name evidence="7" type="ORF">SPIL2461_LOCUS1592</name>
</gene>
<protein>
    <submittedName>
        <fullName evidence="7">Cacna1c protein</fullName>
    </submittedName>
</protein>
<evidence type="ECO:0000256" key="1">
    <source>
        <dbReference type="ARBA" id="ARBA00004141"/>
    </source>
</evidence>
<feature type="transmembrane region" description="Helical" evidence="5">
    <location>
        <begin position="25"/>
        <end position="45"/>
    </location>
</feature>
<dbReference type="InterPro" id="IPR043203">
    <property type="entry name" value="VGCC_Ca_Na"/>
</dbReference>
<evidence type="ECO:0000313" key="7">
    <source>
        <dbReference type="EMBL" id="CAE7194032.1"/>
    </source>
</evidence>
<comment type="caution">
    <text evidence="7">The sequence shown here is derived from an EMBL/GenBank/DDBJ whole genome shotgun (WGS) entry which is preliminary data.</text>
</comment>
<feature type="non-terminal residue" evidence="7">
    <location>
        <position position="1"/>
    </location>
</feature>
<proteinExistence type="predicted"/>
<accession>A0A812J236</accession>
<dbReference type="AlphaFoldDB" id="A0A812J236"/>
<feature type="domain" description="Ion transport" evidence="6">
    <location>
        <begin position="27"/>
        <end position="263"/>
    </location>
</feature>
<dbReference type="GO" id="GO:0005248">
    <property type="term" value="F:voltage-gated sodium channel activity"/>
    <property type="evidence" value="ECO:0007669"/>
    <property type="project" value="TreeGrafter"/>
</dbReference>
<evidence type="ECO:0000256" key="5">
    <source>
        <dbReference type="SAM" id="Phobius"/>
    </source>
</evidence>
<evidence type="ECO:0000256" key="4">
    <source>
        <dbReference type="ARBA" id="ARBA00023136"/>
    </source>
</evidence>
<comment type="subcellular location">
    <subcellularLocation>
        <location evidence="1">Membrane</location>
        <topology evidence="1">Multi-pass membrane protein</topology>
    </subcellularLocation>
</comment>